<protein>
    <submittedName>
        <fullName evidence="1">Polysaccharide deacetylase</fullName>
    </submittedName>
</protein>
<organism evidence="1 2">
    <name type="scientific">Pigmentiphaga humi</name>
    <dbReference type="NCBI Taxonomy" id="2478468"/>
    <lineage>
        <taxon>Bacteria</taxon>
        <taxon>Pseudomonadati</taxon>
        <taxon>Pseudomonadota</taxon>
        <taxon>Betaproteobacteria</taxon>
        <taxon>Burkholderiales</taxon>
        <taxon>Alcaligenaceae</taxon>
        <taxon>Pigmentiphaga</taxon>
    </lineage>
</organism>
<dbReference type="OrthoDB" id="9787041at2"/>
<evidence type="ECO:0000313" key="2">
    <source>
        <dbReference type="Proteomes" id="UP000277294"/>
    </source>
</evidence>
<dbReference type="PANTHER" id="PTHR43123">
    <property type="entry name" value="POLYSACCHARIDE DEACETYLASE-RELATED"/>
    <property type="match status" value="1"/>
</dbReference>
<dbReference type="PANTHER" id="PTHR43123:SF4">
    <property type="entry name" value="POLYSACCHARIDE DEACETYLASE"/>
    <property type="match status" value="1"/>
</dbReference>
<dbReference type="CDD" id="cd10979">
    <property type="entry name" value="CE4_PuuE_like"/>
    <property type="match status" value="1"/>
</dbReference>
<dbReference type="AlphaFoldDB" id="A0A3P4AWH3"/>
<dbReference type="SUPFAM" id="SSF88713">
    <property type="entry name" value="Glycoside hydrolase/deacetylase"/>
    <property type="match status" value="1"/>
</dbReference>
<name>A0A3P4AWH3_9BURK</name>
<gene>
    <name evidence="1" type="ORF">PIGHUM_00455</name>
</gene>
<reference evidence="1 2" key="1">
    <citation type="submission" date="2018-10" db="EMBL/GenBank/DDBJ databases">
        <authorList>
            <person name="Criscuolo A."/>
        </authorList>
    </citation>
    <scope>NUCLEOTIDE SEQUENCE [LARGE SCALE GENOMIC DNA]</scope>
    <source>
        <strain evidence="1">DnA1</strain>
    </source>
</reference>
<dbReference type="Gene3D" id="3.20.20.370">
    <property type="entry name" value="Glycoside hydrolase/deacetylase"/>
    <property type="match status" value="1"/>
</dbReference>
<dbReference type="RefSeq" id="WP_124077617.1">
    <property type="nucleotide sequence ID" value="NZ_UWPJ01000005.1"/>
</dbReference>
<sequence>MKKFSHGNDRYDYSAIVSRPVYDWPEGKRLAVYFALNVEGFEFGRNPGNDFTSMPSAPYHRGYAYRDYGNRVGVWRILREFDKAGFPLAVLANGSVYDVCPEVLDACRRRGDEMVGHGRTNSERQADMDPETERTMLSDVKALFEQHEGKPPGGWLGPFISQSANTPELLKELGWKYMLDWWFDDQPMWFRTANGPILAVPYPSMELNDLPAYINRGASDEEFTRMAIDAFDEQLQESKEYPMVYCLSLHTFMTGQPHRIKQLRQILDHIAAHRDQIWLTTPGAIAEHVESLPPGTVPMP</sequence>
<dbReference type="EMBL" id="UWPJ01000005">
    <property type="protein sequence ID" value="VCU68404.1"/>
    <property type="molecule type" value="Genomic_DNA"/>
</dbReference>
<dbReference type="Proteomes" id="UP000277294">
    <property type="component" value="Unassembled WGS sequence"/>
</dbReference>
<accession>A0A3P4AWH3</accession>
<keyword evidence="2" id="KW-1185">Reference proteome</keyword>
<evidence type="ECO:0000313" key="1">
    <source>
        <dbReference type="EMBL" id="VCU68404.1"/>
    </source>
</evidence>
<proteinExistence type="predicted"/>
<dbReference type="GO" id="GO:0005975">
    <property type="term" value="P:carbohydrate metabolic process"/>
    <property type="evidence" value="ECO:0007669"/>
    <property type="project" value="InterPro"/>
</dbReference>
<dbReference type="InterPro" id="IPR011330">
    <property type="entry name" value="Glyco_hydro/deAcase_b/a-brl"/>
</dbReference>